<keyword evidence="2" id="KW-1185">Reference proteome</keyword>
<name>A0A158HUR7_CABCO</name>
<organism evidence="1 2">
    <name type="scientific">Caballeronia cordobensis</name>
    <name type="common">Burkholderia cordobensis</name>
    <dbReference type="NCBI Taxonomy" id="1353886"/>
    <lineage>
        <taxon>Bacteria</taxon>
        <taxon>Pseudomonadati</taxon>
        <taxon>Pseudomonadota</taxon>
        <taxon>Betaproteobacteria</taxon>
        <taxon>Burkholderiales</taxon>
        <taxon>Burkholderiaceae</taxon>
        <taxon>Caballeronia</taxon>
    </lineage>
</organism>
<evidence type="ECO:0000313" key="1">
    <source>
        <dbReference type="EMBL" id="SAL47887.1"/>
    </source>
</evidence>
<dbReference type="Proteomes" id="UP000054740">
    <property type="component" value="Unassembled WGS sequence"/>
</dbReference>
<proteinExistence type="predicted"/>
<protein>
    <submittedName>
        <fullName evidence="1">Uncharacterized protein</fullName>
    </submittedName>
</protein>
<sequence length="58" mass="6376">MKKNAKQIERAEGLRAVIRSTGTISPSQASLDLTDSMHERRLRPIEVRAASAFASIPI</sequence>
<accession>A0A158HUR7</accession>
<dbReference type="EMBL" id="FCNY02000009">
    <property type="protein sequence ID" value="SAL47887.1"/>
    <property type="molecule type" value="Genomic_DNA"/>
</dbReference>
<gene>
    <name evidence="1" type="ORF">AWB70_03813</name>
</gene>
<reference evidence="2" key="1">
    <citation type="submission" date="2016-01" db="EMBL/GenBank/DDBJ databases">
        <authorList>
            <person name="Peeters C."/>
        </authorList>
    </citation>
    <scope>NUCLEOTIDE SEQUENCE [LARGE SCALE GENOMIC DNA]</scope>
</reference>
<evidence type="ECO:0000313" key="2">
    <source>
        <dbReference type="Proteomes" id="UP000054740"/>
    </source>
</evidence>
<dbReference type="RefSeq" id="WP_159680262.1">
    <property type="nucleotide sequence ID" value="NZ_FCNY02000009.1"/>
</dbReference>
<dbReference type="AlphaFoldDB" id="A0A158HUR7"/>